<dbReference type="EC" id="3.6.4.13" evidence="1"/>
<dbReference type="GO" id="GO:0003723">
    <property type="term" value="F:RNA binding"/>
    <property type="evidence" value="ECO:0007669"/>
    <property type="project" value="TreeGrafter"/>
</dbReference>
<keyword evidence="8" id="KW-1185">Reference proteome</keyword>
<dbReference type="InterPro" id="IPR050547">
    <property type="entry name" value="DEAD_box_RNA_helicases"/>
</dbReference>
<dbReference type="PANTHER" id="PTHR47963:SF8">
    <property type="entry name" value="ATP-DEPENDENT RNA HELICASE DEAD"/>
    <property type="match status" value="1"/>
</dbReference>
<name>A0A8X6YV76_9ARAC</name>
<reference evidence="7" key="1">
    <citation type="submission" date="2020-08" db="EMBL/GenBank/DDBJ databases">
        <title>Multicomponent nature underlies the extraordinary mechanical properties of spider dragline silk.</title>
        <authorList>
            <person name="Kono N."/>
            <person name="Nakamura H."/>
            <person name="Mori M."/>
            <person name="Yoshida Y."/>
            <person name="Ohtoshi R."/>
            <person name="Malay A.D."/>
            <person name="Moran D.A.P."/>
            <person name="Tomita M."/>
            <person name="Numata K."/>
            <person name="Arakawa K."/>
        </authorList>
    </citation>
    <scope>NUCLEOTIDE SEQUENCE</scope>
</reference>
<keyword evidence="2" id="KW-0547">Nucleotide-binding</keyword>
<dbReference type="InterPro" id="IPR000629">
    <property type="entry name" value="RNA-helicase_DEAD-box_CS"/>
</dbReference>
<keyword evidence="4 7" id="KW-0347">Helicase</keyword>
<organism evidence="7 8">
    <name type="scientific">Trichonephila inaurata madagascariensis</name>
    <dbReference type="NCBI Taxonomy" id="2747483"/>
    <lineage>
        <taxon>Eukaryota</taxon>
        <taxon>Metazoa</taxon>
        <taxon>Ecdysozoa</taxon>
        <taxon>Arthropoda</taxon>
        <taxon>Chelicerata</taxon>
        <taxon>Arachnida</taxon>
        <taxon>Araneae</taxon>
        <taxon>Araneomorphae</taxon>
        <taxon>Entelegynae</taxon>
        <taxon>Araneoidea</taxon>
        <taxon>Nephilidae</taxon>
        <taxon>Trichonephila</taxon>
        <taxon>Trichonephila inaurata</taxon>
    </lineage>
</organism>
<dbReference type="InterPro" id="IPR014001">
    <property type="entry name" value="Helicase_ATP-bd"/>
</dbReference>
<evidence type="ECO:0000256" key="5">
    <source>
        <dbReference type="ARBA" id="ARBA00022840"/>
    </source>
</evidence>
<evidence type="ECO:0000313" key="8">
    <source>
        <dbReference type="Proteomes" id="UP000886998"/>
    </source>
</evidence>
<dbReference type="Proteomes" id="UP000886998">
    <property type="component" value="Unassembled WGS sequence"/>
</dbReference>
<dbReference type="Pfam" id="PF00270">
    <property type="entry name" value="DEAD"/>
    <property type="match status" value="1"/>
</dbReference>
<keyword evidence="3" id="KW-0378">Hydrolase</keyword>
<evidence type="ECO:0000259" key="6">
    <source>
        <dbReference type="PROSITE" id="PS51192"/>
    </source>
</evidence>
<sequence length="86" mass="9907">RIKQLISSNILRTNAIRLFVLDEADELLQPSFKSDVNDIFKMLPKEKQVIATSATYPDELKKLAQLYFKEPHHARLNINELSLLGN</sequence>
<evidence type="ECO:0000256" key="2">
    <source>
        <dbReference type="ARBA" id="ARBA00022741"/>
    </source>
</evidence>
<dbReference type="InterPro" id="IPR027417">
    <property type="entry name" value="P-loop_NTPase"/>
</dbReference>
<evidence type="ECO:0000256" key="3">
    <source>
        <dbReference type="ARBA" id="ARBA00022801"/>
    </source>
</evidence>
<dbReference type="PROSITE" id="PS00039">
    <property type="entry name" value="DEAD_ATP_HELICASE"/>
    <property type="match status" value="1"/>
</dbReference>
<evidence type="ECO:0000256" key="1">
    <source>
        <dbReference type="ARBA" id="ARBA00012552"/>
    </source>
</evidence>
<dbReference type="InterPro" id="IPR011545">
    <property type="entry name" value="DEAD/DEAH_box_helicase_dom"/>
</dbReference>
<dbReference type="EMBL" id="BMAV01022538">
    <property type="protein sequence ID" value="GFY77626.1"/>
    <property type="molecule type" value="Genomic_DNA"/>
</dbReference>
<evidence type="ECO:0000313" key="7">
    <source>
        <dbReference type="EMBL" id="GFY77626.1"/>
    </source>
</evidence>
<dbReference type="GO" id="GO:0016787">
    <property type="term" value="F:hydrolase activity"/>
    <property type="evidence" value="ECO:0007669"/>
    <property type="project" value="UniProtKB-KW"/>
</dbReference>
<dbReference type="SUPFAM" id="SSF52540">
    <property type="entry name" value="P-loop containing nucleoside triphosphate hydrolases"/>
    <property type="match status" value="1"/>
</dbReference>
<protein>
    <recommendedName>
        <fullName evidence="1">RNA helicase</fullName>
        <ecNumber evidence="1">3.6.4.13</ecNumber>
    </recommendedName>
</protein>
<feature type="domain" description="Helicase ATP-binding" evidence="6">
    <location>
        <begin position="1"/>
        <end position="74"/>
    </location>
</feature>
<feature type="non-terminal residue" evidence="7">
    <location>
        <position position="1"/>
    </location>
</feature>
<dbReference type="PROSITE" id="PS51192">
    <property type="entry name" value="HELICASE_ATP_BIND_1"/>
    <property type="match status" value="1"/>
</dbReference>
<dbReference type="PANTHER" id="PTHR47963">
    <property type="entry name" value="DEAD-BOX ATP-DEPENDENT RNA HELICASE 47, MITOCHONDRIAL"/>
    <property type="match status" value="1"/>
</dbReference>
<dbReference type="GO" id="GO:0005524">
    <property type="term" value="F:ATP binding"/>
    <property type="evidence" value="ECO:0007669"/>
    <property type="project" value="UniProtKB-KW"/>
</dbReference>
<proteinExistence type="predicted"/>
<dbReference type="OrthoDB" id="434041at2759"/>
<comment type="caution">
    <text evidence="7">The sequence shown here is derived from an EMBL/GenBank/DDBJ whole genome shotgun (WGS) entry which is preliminary data.</text>
</comment>
<dbReference type="AlphaFoldDB" id="A0A8X6YV76"/>
<accession>A0A8X6YV76</accession>
<keyword evidence="5" id="KW-0067">ATP-binding</keyword>
<dbReference type="GO" id="GO:0003724">
    <property type="term" value="F:RNA helicase activity"/>
    <property type="evidence" value="ECO:0007669"/>
    <property type="project" value="UniProtKB-EC"/>
</dbReference>
<dbReference type="Gene3D" id="3.40.50.300">
    <property type="entry name" value="P-loop containing nucleotide triphosphate hydrolases"/>
    <property type="match status" value="1"/>
</dbReference>
<evidence type="ECO:0000256" key="4">
    <source>
        <dbReference type="ARBA" id="ARBA00022806"/>
    </source>
</evidence>
<gene>
    <name evidence="7" type="primary">X975_16907</name>
    <name evidence="7" type="ORF">TNIN_427481</name>
</gene>